<dbReference type="GO" id="GO:0016491">
    <property type="term" value="F:oxidoreductase activity"/>
    <property type="evidence" value="ECO:0007669"/>
    <property type="project" value="UniProtKB-KW"/>
</dbReference>
<evidence type="ECO:0000313" key="5">
    <source>
        <dbReference type="Proteomes" id="UP000230605"/>
    </source>
</evidence>
<name>A0A2G5HNM7_CERBT</name>
<sequence length="237" mass="25299">MASKILLFIGSGANIGASTVKTFLGAGYRVAQASRSLKPEDSTKDNLQLVVDATKPESITKAFEETRQKLGEPNVVIYNAAAAHFGGAADTLNHVSLSDFTTDLTINTTSPFVAAQEALKSFNAIPSLTRKTFIFTGNLLNEQKPIPGLLTLGVGKSATAYLIAEADLVYSKKGIRFHYVDERTEVGGPIYNGVSGEGHASFFLDLAEGGKGDEVPWQATFVSGKGYVEFPIRGVEF</sequence>
<protein>
    <submittedName>
        <fullName evidence="3">Uncharacterized protein</fullName>
    </submittedName>
</protein>
<evidence type="ECO:0000313" key="6">
    <source>
        <dbReference type="Proteomes" id="UP001302367"/>
    </source>
</evidence>
<keyword evidence="6" id="KW-1185">Reference proteome</keyword>
<dbReference type="PANTHER" id="PTHR43669">
    <property type="entry name" value="5-KETO-D-GLUCONATE 5-REDUCTASE"/>
    <property type="match status" value="1"/>
</dbReference>
<evidence type="ECO:0000313" key="3">
    <source>
        <dbReference type="EMBL" id="PIA94159.1"/>
    </source>
</evidence>
<reference evidence="4 6" key="2">
    <citation type="submission" date="2023-09" db="EMBL/GenBank/DDBJ databases">
        <title>Complete-Gapless Cercospora beticola genome.</title>
        <authorList>
            <person name="Wyatt N.A."/>
            <person name="Spanner R.E."/>
            <person name="Bolton M.D."/>
        </authorList>
    </citation>
    <scope>NUCLEOTIDE SEQUENCE [LARGE SCALE GENOMIC DNA]</scope>
    <source>
        <strain evidence="4">Cb09-40</strain>
    </source>
</reference>
<dbReference type="Proteomes" id="UP001302367">
    <property type="component" value="Chromosome 6"/>
</dbReference>
<dbReference type="Pfam" id="PF13561">
    <property type="entry name" value="adh_short_C2"/>
    <property type="match status" value="1"/>
</dbReference>
<comment type="similarity">
    <text evidence="1">Belongs to the short-chain dehydrogenases/reductases (SDR) family.</text>
</comment>
<evidence type="ECO:0000256" key="2">
    <source>
        <dbReference type="ARBA" id="ARBA00023002"/>
    </source>
</evidence>
<proteinExistence type="inferred from homology"/>
<dbReference type="SUPFAM" id="SSF51735">
    <property type="entry name" value="NAD(P)-binding Rossmann-fold domains"/>
    <property type="match status" value="1"/>
</dbReference>
<dbReference type="InterPro" id="IPR002347">
    <property type="entry name" value="SDR_fam"/>
</dbReference>
<dbReference type="PANTHER" id="PTHR43669:SF4">
    <property type="entry name" value="SHORT-CHAIN DEHYDROGENASE"/>
    <property type="match status" value="1"/>
</dbReference>
<dbReference type="OrthoDB" id="5336600at2759"/>
<reference evidence="3 5" key="1">
    <citation type="submission" date="2015-10" db="EMBL/GenBank/DDBJ databases">
        <title>The cercosporin biosynthetic gene cluster was horizontally transferred to several fungal lineages and shown to be expanded in Cercospora beticola based on microsynteny with recipient genomes.</title>
        <authorList>
            <person name="De Jonge R."/>
            <person name="Ebert M.K."/>
            <person name="Suttle J.C."/>
            <person name="Jurick Ii W.M."/>
            <person name="Secor G.A."/>
            <person name="Thomma B.P."/>
            <person name="Van De Peer Y."/>
            <person name="Bolton M.D."/>
        </authorList>
    </citation>
    <scope>NUCLEOTIDE SEQUENCE [LARGE SCALE GENOMIC DNA]</scope>
    <source>
        <strain evidence="3 5">09-40</strain>
    </source>
</reference>
<dbReference type="AlphaFoldDB" id="A0A2G5HNM7"/>
<organism evidence="3 5">
    <name type="scientific">Cercospora beticola</name>
    <name type="common">Sugarbeet leaf spot fungus</name>
    <dbReference type="NCBI Taxonomy" id="122368"/>
    <lineage>
        <taxon>Eukaryota</taxon>
        <taxon>Fungi</taxon>
        <taxon>Dikarya</taxon>
        <taxon>Ascomycota</taxon>
        <taxon>Pezizomycotina</taxon>
        <taxon>Dothideomycetes</taxon>
        <taxon>Dothideomycetidae</taxon>
        <taxon>Mycosphaerellales</taxon>
        <taxon>Mycosphaerellaceae</taxon>
        <taxon>Cercospora</taxon>
    </lineage>
</organism>
<keyword evidence="2" id="KW-0560">Oxidoreductase</keyword>
<dbReference type="EMBL" id="CP134189">
    <property type="protein sequence ID" value="WPB05405.1"/>
    <property type="molecule type" value="Genomic_DNA"/>
</dbReference>
<evidence type="ECO:0000256" key="1">
    <source>
        <dbReference type="ARBA" id="ARBA00006484"/>
    </source>
</evidence>
<dbReference type="Gene3D" id="3.40.50.720">
    <property type="entry name" value="NAD(P)-binding Rossmann-like Domain"/>
    <property type="match status" value="1"/>
</dbReference>
<dbReference type="Proteomes" id="UP000230605">
    <property type="component" value="Chromosome 6"/>
</dbReference>
<accession>A0A2G5HNM7</accession>
<dbReference type="EMBL" id="LKMD01000104">
    <property type="protein sequence ID" value="PIA94159.1"/>
    <property type="molecule type" value="Genomic_DNA"/>
</dbReference>
<dbReference type="InterPro" id="IPR036291">
    <property type="entry name" value="NAD(P)-bd_dom_sf"/>
</dbReference>
<evidence type="ECO:0000313" key="4">
    <source>
        <dbReference type="EMBL" id="WPB05405.1"/>
    </source>
</evidence>
<gene>
    <name evidence="3" type="ORF">CB0940_08818</name>
    <name evidence="4" type="ORF">RHO25_010057</name>
</gene>